<evidence type="ECO:0000256" key="1">
    <source>
        <dbReference type="SAM" id="MobiDB-lite"/>
    </source>
</evidence>
<gene>
    <name evidence="2" type="ORF">F4553_000937</name>
</gene>
<sequence length="585" mass="60753">MADDNDGITTRPASLITFGDAAIANGRHLAAEALPHLRGSHPDDTGGTMPQVAQGIRAPAGFAEWRALGDISVDNVRMLAIFIGESIDGLDTTGRIATASGRDYRSSDKDSRDRLDHVEESLLAGQAGSSEFAHLGSRPNTVDLPAMWPEPEYPVLDYHEQRTDWAALDLDTIGELILGADAGLPAELADRWREVRRDLRAAHRTLAADVPDLSWGGTAGRFFAAHVERSLSTMDAWVDAMPRREATLRAAAKALRAEQVKLRHIIDTLATDLTEPQAQRAKATDATAIAALDRKIRGLTTDATNAARDLGRRLGEKLVDAGPWHPPGRFRGFLGSPDPAGQRVPPQHTTAPPVVPTPPGPPDLPDVPDPPAPPTPPAPPPIPDPPAPPVLPGVAPVVTTGAGAGGVLAGRPVPSGLRAPGALGANPNTPGGKPTAAPRGLGAFGGLIAGRGGALARRRSAKAPDTVLGPGTELAGQDGLLRGRLEATPQRTQDDAAPASGFVPPLATGAALGGRMGPGAVRGTPQSTQARTGTPGEIAAGRRAAAARDDQQRRRTVADTPDTGEPQAEQAAEAPDVHTVDVRAR</sequence>
<organism evidence="2 3">
    <name type="scientific">Allocatelliglobosispora scoriae</name>
    <dbReference type="NCBI Taxonomy" id="643052"/>
    <lineage>
        <taxon>Bacteria</taxon>
        <taxon>Bacillati</taxon>
        <taxon>Actinomycetota</taxon>
        <taxon>Actinomycetes</taxon>
        <taxon>Micromonosporales</taxon>
        <taxon>Micromonosporaceae</taxon>
        <taxon>Allocatelliglobosispora</taxon>
    </lineage>
</organism>
<feature type="region of interest" description="Disordered" evidence="1">
    <location>
        <begin position="318"/>
        <end position="394"/>
    </location>
</feature>
<dbReference type="Proteomes" id="UP000587527">
    <property type="component" value="Unassembled WGS sequence"/>
</dbReference>
<proteinExistence type="predicted"/>
<name>A0A841BJP8_9ACTN</name>
<evidence type="ECO:0000313" key="3">
    <source>
        <dbReference type="Proteomes" id="UP000587527"/>
    </source>
</evidence>
<feature type="region of interest" description="Disordered" evidence="1">
    <location>
        <begin position="456"/>
        <end position="585"/>
    </location>
</feature>
<feature type="compositionally biased region" description="Basic and acidic residues" evidence="1">
    <location>
        <begin position="575"/>
        <end position="585"/>
    </location>
</feature>
<dbReference type="RefSeq" id="WP_184832463.1">
    <property type="nucleotide sequence ID" value="NZ_JACHMN010000001.1"/>
</dbReference>
<feature type="compositionally biased region" description="Pro residues" evidence="1">
    <location>
        <begin position="353"/>
        <end position="391"/>
    </location>
</feature>
<feature type="compositionally biased region" description="Low complexity" evidence="1">
    <location>
        <begin position="565"/>
        <end position="574"/>
    </location>
</feature>
<feature type="compositionally biased region" description="Basic and acidic residues" evidence="1">
    <location>
        <begin position="546"/>
        <end position="557"/>
    </location>
</feature>
<reference evidence="2 3" key="1">
    <citation type="submission" date="2020-08" db="EMBL/GenBank/DDBJ databases">
        <title>Sequencing the genomes of 1000 actinobacteria strains.</title>
        <authorList>
            <person name="Klenk H.-P."/>
        </authorList>
    </citation>
    <scope>NUCLEOTIDE SEQUENCE [LARGE SCALE GENOMIC DNA]</scope>
    <source>
        <strain evidence="2 3">DSM 45362</strain>
    </source>
</reference>
<keyword evidence="3" id="KW-1185">Reference proteome</keyword>
<dbReference type="EMBL" id="JACHMN010000001">
    <property type="protein sequence ID" value="MBB5867558.1"/>
    <property type="molecule type" value="Genomic_DNA"/>
</dbReference>
<evidence type="ECO:0000313" key="2">
    <source>
        <dbReference type="EMBL" id="MBB5867558.1"/>
    </source>
</evidence>
<protein>
    <submittedName>
        <fullName evidence="2">Uncharacterized protein</fullName>
    </submittedName>
</protein>
<comment type="caution">
    <text evidence="2">The sequence shown here is derived from an EMBL/GenBank/DDBJ whole genome shotgun (WGS) entry which is preliminary data.</text>
</comment>
<dbReference type="AlphaFoldDB" id="A0A841BJP8"/>
<accession>A0A841BJP8</accession>